<evidence type="ECO:0000313" key="3">
    <source>
        <dbReference type="EMBL" id="KAF2646034.1"/>
    </source>
</evidence>
<dbReference type="EMBL" id="MU006776">
    <property type="protein sequence ID" value="KAF2646034.1"/>
    <property type="molecule type" value="Genomic_DNA"/>
</dbReference>
<dbReference type="PANTHER" id="PTHR47843">
    <property type="entry name" value="BTB DOMAIN-CONTAINING PROTEIN-RELATED"/>
    <property type="match status" value="1"/>
</dbReference>
<feature type="region of interest" description="Disordered" evidence="1">
    <location>
        <begin position="117"/>
        <end position="209"/>
    </location>
</feature>
<sequence length="394" mass="44333">MVDRFPDFLLKMPFMNPKGMSTLGHTFRNFDQTILTVKVGKGEYPESFSCHRELLRRCSAYFERVLQQQGSSPYKNGDAGLELDDTNPDVFDAFMMWLYTGYIPHHLIEGGKEVKAPSHSIDLSGSGGSMGGSVIGSMDGRTTPEQKEEPAADDVDAVSWGISLDNDDTAAEPPQPEETPASPANGAEKVPGDVDSEKSAPVSLPIRLTASEKPEAPKETLCPCCSRPYKWRGLEGFLERRFLSLYIFAHRYEIPKLRRAVILAWQTNDEILQSMPDHSNVIDAYESLPTDSPLCRYFLDMYAVYWNPDKDGERMVALRSQLPQPFLFELATTLAKGERPKTEKDWCEWHEHEDEAAKKACTDEMMKDPAAAKAIKRLRDTKGWKGLVMKKGKR</sequence>
<dbReference type="InterPro" id="IPR011333">
    <property type="entry name" value="SKP1/BTB/POZ_sf"/>
</dbReference>
<dbReference type="Gene3D" id="3.30.710.10">
    <property type="entry name" value="Potassium Channel Kv1.1, Chain A"/>
    <property type="match status" value="1"/>
</dbReference>
<dbReference type="AlphaFoldDB" id="A0A6A6SII4"/>
<dbReference type="Proteomes" id="UP000799753">
    <property type="component" value="Unassembled WGS sequence"/>
</dbReference>
<dbReference type="PANTHER" id="PTHR47843:SF2">
    <property type="entry name" value="BTB DOMAIN-CONTAINING PROTEIN"/>
    <property type="match status" value="1"/>
</dbReference>
<organism evidence="3 4">
    <name type="scientific">Massarina eburnea CBS 473.64</name>
    <dbReference type="NCBI Taxonomy" id="1395130"/>
    <lineage>
        <taxon>Eukaryota</taxon>
        <taxon>Fungi</taxon>
        <taxon>Dikarya</taxon>
        <taxon>Ascomycota</taxon>
        <taxon>Pezizomycotina</taxon>
        <taxon>Dothideomycetes</taxon>
        <taxon>Pleosporomycetidae</taxon>
        <taxon>Pleosporales</taxon>
        <taxon>Massarineae</taxon>
        <taxon>Massarinaceae</taxon>
        <taxon>Massarina</taxon>
    </lineage>
</organism>
<dbReference type="Pfam" id="PF00651">
    <property type="entry name" value="BTB"/>
    <property type="match status" value="1"/>
</dbReference>
<reference evidence="3" key="1">
    <citation type="journal article" date="2020" name="Stud. Mycol.">
        <title>101 Dothideomycetes genomes: a test case for predicting lifestyles and emergence of pathogens.</title>
        <authorList>
            <person name="Haridas S."/>
            <person name="Albert R."/>
            <person name="Binder M."/>
            <person name="Bloem J."/>
            <person name="Labutti K."/>
            <person name="Salamov A."/>
            <person name="Andreopoulos B."/>
            <person name="Baker S."/>
            <person name="Barry K."/>
            <person name="Bills G."/>
            <person name="Bluhm B."/>
            <person name="Cannon C."/>
            <person name="Castanera R."/>
            <person name="Culley D."/>
            <person name="Daum C."/>
            <person name="Ezra D."/>
            <person name="Gonzalez J."/>
            <person name="Henrissat B."/>
            <person name="Kuo A."/>
            <person name="Liang C."/>
            <person name="Lipzen A."/>
            <person name="Lutzoni F."/>
            <person name="Magnuson J."/>
            <person name="Mondo S."/>
            <person name="Nolan M."/>
            <person name="Ohm R."/>
            <person name="Pangilinan J."/>
            <person name="Park H.-J."/>
            <person name="Ramirez L."/>
            <person name="Alfaro M."/>
            <person name="Sun H."/>
            <person name="Tritt A."/>
            <person name="Yoshinaga Y."/>
            <person name="Zwiers L.-H."/>
            <person name="Turgeon B."/>
            <person name="Goodwin S."/>
            <person name="Spatafora J."/>
            <person name="Crous P."/>
            <person name="Grigoriev I."/>
        </authorList>
    </citation>
    <scope>NUCLEOTIDE SEQUENCE</scope>
    <source>
        <strain evidence="3">CBS 473.64</strain>
    </source>
</reference>
<proteinExistence type="predicted"/>
<keyword evidence="4" id="KW-1185">Reference proteome</keyword>
<feature type="compositionally biased region" description="Gly residues" evidence="1">
    <location>
        <begin position="125"/>
        <end position="134"/>
    </location>
</feature>
<gene>
    <name evidence="3" type="ORF">P280DRAFT_407</name>
</gene>
<dbReference type="CDD" id="cd18186">
    <property type="entry name" value="BTB_POZ_ZBTB_KLHL-like"/>
    <property type="match status" value="1"/>
</dbReference>
<evidence type="ECO:0000259" key="2">
    <source>
        <dbReference type="PROSITE" id="PS50097"/>
    </source>
</evidence>
<dbReference type="PROSITE" id="PS50097">
    <property type="entry name" value="BTB"/>
    <property type="match status" value="1"/>
</dbReference>
<name>A0A6A6SII4_9PLEO</name>
<dbReference type="InterPro" id="IPR000210">
    <property type="entry name" value="BTB/POZ_dom"/>
</dbReference>
<accession>A0A6A6SII4</accession>
<evidence type="ECO:0000313" key="4">
    <source>
        <dbReference type="Proteomes" id="UP000799753"/>
    </source>
</evidence>
<feature type="domain" description="BTB" evidence="2">
    <location>
        <begin position="31"/>
        <end position="103"/>
    </location>
</feature>
<protein>
    <recommendedName>
        <fullName evidence="2">BTB domain-containing protein</fullName>
    </recommendedName>
</protein>
<evidence type="ECO:0000256" key="1">
    <source>
        <dbReference type="SAM" id="MobiDB-lite"/>
    </source>
</evidence>
<dbReference type="SUPFAM" id="SSF54695">
    <property type="entry name" value="POZ domain"/>
    <property type="match status" value="1"/>
</dbReference>
<dbReference type="OrthoDB" id="194443at2759"/>